<dbReference type="Pfam" id="PF21135">
    <property type="entry name" value="DRL_cat"/>
    <property type="match status" value="1"/>
</dbReference>
<evidence type="ECO:0000313" key="2">
    <source>
        <dbReference type="EMBL" id="SHI56903.1"/>
    </source>
</evidence>
<dbReference type="PANTHER" id="PTHR37850">
    <property type="entry name" value="STRU PROTEIN"/>
    <property type="match status" value="1"/>
</dbReference>
<sequence length="430" mass="46299">MLGLNYKLEELEKKGEFICTGVIGTGQMGRGMVSQMILMKGMKPSIVVDINIENAKKALLYAGIEEKDILQAETQEAADAWAKEGKYVIASSIDFVTKSKAVQVVIDATGVTEVGAKIALDTITNKKHIVMLNAEADCVIGPILKKLADNAGVVYTGAAGDEPGAVKELYDFAVAMGFEVRVVGKGKNNKVDLDCNPDTVREEATRRGVSPHMLAAFKEGSKTMVEMALMSNSTGFIPDVRGAHGISGQVSELPAKFSLKEEGGILDKYGVVDYVDGIAPGVFVIVSSPLPEVNHEMQYLSMGPGPNYVLYRPYHLCSLETPLSAAMAVLDHKATIAPIKGLVSEVVTVAKKDLKAGQNLDGIGGYTVYGTLERAEVAKDLNLLPVGLVSRDTVLKKDVKKGDLITYDMVELNEDSLLLQLRKLQDKMFN</sequence>
<proteinExistence type="predicted"/>
<reference evidence="2 3" key="1">
    <citation type="submission" date="2016-11" db="EMBL/GenBank/DDBJ databases">
        <authorList>
            <person name="Jaros S."/>
            <person name="Januszkiewicz K."/>
            <person name="Wedrychowicz H."/>
        </authorList>
    </citation>
    <scope>NUCLEOTIDE SEQUENCE [LARGE SCALE GENOMIC DNA]</scope>
    <source>
        <strain evidence="2 3">DSM 6191</strain>
    </source>
</reference>
<protein>
    <submittedName>
        <fullName evidence="2">Predicted homoserine dehydrogenase, contains C-terminal SAF domain</fullName>
    </submittedName>
</protein>
<dbReference type="InterPro" id="IPR013974">
    <property type="entry name" value="SAF"/>
</dbReference>
<dbReference type="RefSeq" id="WP_073022348.1">
    <property type="nucleotide sequence ID" value="NZ_FQXU01000016.1"/>
</dbReference>
<dbReference type="AlphaFoldDB" id="A0A1M6C7I9"/>
<dbReference type="Proteomes" id="UP000184241">
    <property type="component" value="Unassembled WGS sequence"/>
</dbReference>
<dbReference type="PANTHER" id="PTHR37850:SF2">
    <property type="entry name" value="SAF DOMAIN PROTEIN"/>
    <property type="match status" value="1"/>
</dbReference>
<name>A0A1M6C7I9_9CLOT</name>
<dbReference type="CDD" id="cd11616">
    <property type="entry name" value="SAF_DH_OX_like"/>
    <property type="match status" value="1"/>
</dbReference>
<dbReference type="InterPro" id="IPR048423">
    <property type="entry name" value="DRL_cat"/>
</dbReference>
<dbReference type="InterPro" id="IPR036291">
    <property type="entry name" value="NAD(P)-bd_dom_sf"/>
</dbReference>
<evidence type="ECO:0000313" key="3">
    <source>
        <dbReference type="Proteomes" id="UP000184241"/>
    </source>
</evidence>
<feature type="domain" description="SAF" evidence="1">
    <location>
        <begin position="345"/>
        <end position="411"/>
    </location>
</feature>
<dbReference type="Pfam" id="PF08666">
    <property type="entry name" value="SAF"/>
    <property type="match status" value="1"/>
</dbReference>
<dbReference type="SUPFAM" id="SSF51735">
    <property type="entry name" value="NAD(P)-binding Rossmann-fold domains"/>
    <property type="match status" value="1"/>
</dbReference>
<dbReference type="SMART" id="SM00858">
    <property type="entry name" value="SAF"/>
    <property type="match status" value="1"/>
</dbReference>
<evidence type="ECO:0000259" key="1">
    <source>
        <dbReference type="SMART" id="SM00858"/>
    </source>
</evidence>
<dbReference type="EMBL" id="FQXU01000016">
    <property type="protein sequence ID" value="SHI56903.1"/>
    <property type="molecule type" value="Genomic_DNA"/>
</dbReference>
<organism evidence="2 3">
    <name type="scientific">Clostridium intestinale DSM 6191</name>
    <dbReference type="NCBI Taxonomy" id="1121320"/>
    <lineage>
        <taxon>Bacteria</taxon>
        <taxon>Bacillati</taxon>
        <taxon>Bacillota</taxon>
        <taxon>Clostridia</taxon>
        <taxon>Eubacteriales</taxon>
        <taxon>Clostridiaceae</taxon>
        <taxon>Clostridium</taxon>
    </lineage>
</organism>
<dbReference type="Gene3D" id="3.40.50.720">
    <property type="entry name" value="NAD(P)-binding Rossmann-like Domain"/>
    <property type="match status" value="1"/>
</dbReference>
<gene>
    <name evidence="2" type="ORF">SAMN02745941_04009</name>
</gene>
<accession>A0A1M6C7I9</accession>